<dbReference type="CDD" id="cd00590">
    <property type="entry name" value="RRM_SF"/>
    <property type="match status" value="1"/>
</dbReference>
<protein>
    <submittedName>
        <fullName evidence="5">Retrovirus-related Pol polyprotein from transposon 297</fullName>
    </submittedName>
</protein>
<evidence type="ECO:0000313" key="5">
    <source>
        <dbReference type="EMBL" id="GFS60875.1"/>
    </source>
</evidence>
<dbReference type="InterPro" id="IPR000504">
    <property type="entry name" value="RRM_dom"/>
</dbReference>
<name>A0A8X6IW95_9ARAC</name>
<feature type="domain" description="RRM" evidence="4">
    <location>
        <begin position="299"/>
        <end position="372"/>
    </location>
</feature>
<evidence type="ECO:0000256" key="3">
    <source>
        <dbReference type="SAM" id="MobiDB-lite"/>
    </source>
</evidence>
<feature type="compositionally biased region" description="Polar residues" evidence="3">
    <location>
        <begin position="147"/>
        <end position="159"/>
    </location>
</feature>
<keyword evidence="1 2" id="KW-0694">RNA-binding</keyword>
<organism evidence="5 6">
    <name type="scientific">Trichonephila inaurata madagascariensis</name>
    <dbReference type="NCBI Taxonomy" id="2747483"/>
    <lineage>
        <taxon>Eukaryota</taxon>
        <taxon>Metazoa</taxon>
        <taxon>Ecdysozoa</taxon>
        <taxon>Arthropoda</taxon>
        <taxon>Chelicerata</taxon>
        <taxon>Arachnida</taxon>
        <taxon>Araneae</taxon>
        <taxon>Araneomorphae</taxon>
        <taxon>Entelegynae</taxon>
        <taxon>Araneoidea</taxon>
        <taxon>Nephilidae</taxon>
        <taxon>Trichonephila</taxon>
        <taxon>Trichonephila inaurata</taxon>
    </lineage>
</organism>
<dbReference type="InterPro" id="IPR012677">
    <property type="entry name" value="Nucleotide-bd_a/b_plait_sf"/>
</dbReference>
<dbReference type="SUPFAM" id="SSF54928">
    <property type="entry name" value="RNA-binding domain, RBD"/>
    <property type="match status" value="1"/>
</dbReference>
<evidence type="ECO:0000256" key="2">
    <source>
        <dbReference type="PROSITE-ProRule" id="PRU00176"/>
    </source>
</evidence>
<evidence type="ECO:0000313" key="6">
    <source>
        <dbReference type="Proteomes" id="UP000886998"/>
    </source>
</evidence>
<comment type="caution">
    <text evidence="5">The sequence shown here is derived from an EMBL/GenBank/DDBJ whole genome shotgun (WGS) entry which is preliminary data.</text>
</comment>
<evidence type="ECO:0000259" key="4">
    <source>
        <dbReference type="PROSITE" id="PS50102"/>
    </source>
</evidence>
<dbReference type="Proteomes" id="UP000886998">
    <property type="component" value="Unassembled WGS sequence"/>
</dbReference>
<feature type="region of interest" description="Disordered" evidence="3">
    <location>
        <begin position="145"/>
        <end position="276"/>
    </location>
</feature>
<dbReference type="GO" id="GO:0003723">
    <property type="term" value="F:RNA binding"/>
    <property type="evidence" value="ECO:0007669"/>
    <property type="project" value="UniProtKB-UniRule"/>
</dbReference>
<evidence type="ECO:0000256" key="1">
    <source>
        <dbReference type="ARBA" id="ARBA00022884"/>
    </source>
</evidence>
<feature type="compositionally biased region" description="Basic and acidic residues" evidence="3">
    <location>
        <begin position="253"/>
        <end position="264"/>
    </location>
</feature>
<proteinExistence type="predicted"/>
<accession>A0A8X6IW95</accession>
<feature type="compositionally biased region" description="Polar residues" evidence="3">
    <location>
        <begin position="266"/>
        <end position="276"/>
    </location>
</feature>
<dbReference type="EMBL" id="BMAV01027615">
    <property type="protein sequence ID" value="GFS60875.1"/>
    <property type="molecule type" value="Genomic_DNA"/>
</dbReference>
<dbReference type="AlphaFoldDB" id="A0A8X6IW95"/>
<sequence length="405" mass="46030">MYQVFKDKGLLFQETTLVMSLAEGQQTTGEALTTQSSAGLVLDVKNANWYFWDKPTHKYPFGKELDTLSIAEKMFSNTCQLREGKGESLTSVQKEKLNLLLESFQNIFEPGGEATTMLDHHINTGKSYLYFDGDGDEEMVVQKTPKNKTPQGRNSQSMSAKKVSFELPGKKTPQKNNSFVVKKQPTPVAKGMKGNKSVQKKNDDDEDEEEEQIQKSNSKKLNQKQTPKRKSSSEDDSDEEKEQIQKQKKVKTSSKDADKSKEQMPKANTPSKMKENGNSIEKAALWKMNAERRREKDLTELFAGNLALDVTLDELRALSSDIVDVFMGRSNIKTNTKSAKVCFFKEEDAIEAYNLKEIEIDGQKLMILFAPKFALTKNYRNKGHNKRNFNYRGYNPAKKMKFSKS</sequence>
<reference evidence="5" key="1">
    <citation type="submission" date="2020-08" db="EMBL/GenBank/DDBJ databases">
        <title>Multicomponent nature underlies the extraordinary mechanical properties of spider dragline silk.</title>
        <authorList>
            <person name="Kono N."/>
            <person name="Nakamura H."/>
            <person name="Mori M."/>
            <person name="Yoshida Y."/>
            <person name="Ohtoshi R."/>
            <person name="Malay A.D."/>
            <person name="Moran D.A.P."/>
            <person name="Tomita M."/>
            <person name="Numata K."/>
            <person name="Arakawa K."/>
        </authorList>
    </citation>
    <scope>NUCLEOTIDE SEQUENCE</scope>
</reference>
<feature type="compositionally biased region" description="Basic residues" evidence="3">
    <location>
        <begin position="217"/>
        <end position="230"/>
    </location>
</feature>
<dbReference type="InterPro" id="IPR035979">
    <property type="entry name" value="RBD_domain_sf"/>
</dbReference>
<keyword evidence="6" id="KW-1185">Reference proteome</keyword>
<gene>
    <name evidence="5" type="primary">pol_3708</name>
    <name evidence="5" type="ORF">TNIN_84011</name>
</gene>
<dbReference type="Gene3D" id="3.30.70.330">
    <property type="match status" value="1"/>
</dbReference>
<dbReference type="PROSITE" id="PS50102">
    <property type="entry name" value="RRM"/>
    <property type="match status" value="1"/>
</dbReference>